<keyword evidence="1" id="KW-0690">Ribosome biogenesis</keyword>
<comment type="caution">
    <text evidence="5">The sequence shown here is derived from an EMBL/GenBank/DDBJ whole genome shotgun (WGS) entry which is preliminary data.</text>
</comment>
<dbReference type="InterPro" id="IPR015943">
    <property type="entry name" value="WD40/YVTN_repeat-like_dom_sf"/>
</dbReference>
<accession>A0A371EB90</accession>
<gene>
    <name evidence="5" type="primary">pak1ip1</name>
    <name evidence="5" type="ORF">CR513_58281</name>
</gene>
<dbReference type="InterPro" id="IPR019775">
    <property type="entry name" value="WD40_repeat_CS"/>
</dbReference>
<feature type="non-terminal residue" evidence="5">
    <location>
        <position position="1"/>
    </location>
</feature>
<evidence type="ECO:0000256" key="1">
    <source>
        <dbReference type="ARBA" id="ARBA00022517"/>
    </source>
</evidence>
<proteinExistence type="predicted"/>
<keyword evidence="3" id="KW-0677">Repeat</keyword>
<dbReference type="SMART" id="SM00320">
    <property type="entry name" value="WD40"/>
    <property type="match status" value="4"/>
</dbReference>
<dbReference type="InterPro" id="IPR001680">
    <property type="entry name" value="WD40_rpt"/>
</dbReference>
<dbReference type="InterPro" id="IPR051959">
    <property type="entry name" value="PAK1-Kinase_Regulator"/>
</dbReference>
<dbReference type="PANTHER" id="PTHR44675">
    <property type="entry name" value="PAK1 INTERACTING PROTEIN 1"/>
    <property type="match status" value="1"/>
</dbReference>
<reference evidence="5" key="1">
    <citation type="submission" date="2018-05" db="EMBL/GenBank/DDBJ databases">
        <title>Draft genome of Mucuna pruriens seed.</title>
        <authorList>
            <person name="Nnadi N.E."/>
            <person name="Vos R."/>
            <person name="Hasami M.H."/>
            <person name="Devisetty U.K."/>
            <person name="Aguiy J.C."/>
        </authorList>
    </citation>
    <scope>NUCLEOTIDE SEQUENCE [LARGE SCALE GENOMIC DNA]</scope>
    <source>
        <strain evidence="5">JCA_2017</strain>
    </source>
</reference>
<dbReference type="GO" id="GO:0016301">
    <property type="term" value="F:kinase activity"/>
    <property type="evidence" value="ECO:0007669"/>
    <property type="project" value="UniProtKB-KW"/>
</dbReference>
<evidence type="ECO:0000256" key="2">
    <source>
        <dbReference type="ARBA" id="ARBA00022574"/>
    </source>
</evidence>
<keyword evidence="2 4" id="KW-0853">WD repeat</keyword>
<dbReference type="InterPro" id="IPR020472">
    <property type="entry name" value="WD40_PAC1"/>
</dbReference>
<dbReference type="AlphaFoldDB" id="A0A371EB90"/>
<keyword evidence="6" id="KW-1185">Reference proteome</keyword>
<evidence type="ECO:0000256" key="3">
    <source>
        <dbReference type="ARBA" id="ARBA00022737"/>
    </source>
</evidence>
<evidence type="ECO:0000313" key="6">
    <source>
        <dbReference type="Proteomes" id="UP000257109"/>
    </source>
</evidence>
<dbReference type="EMBL" id="QJKJ01014978">
    <property type="protein sequence ID" value="RDX63307.1"/>
    <property type="molecule type" value="Genomic_DNA"/>
</dbReference>
<dbReference type="OrthoDB" id="308449at2759"/>
<dbReference type="SUPFAM" id="SSF50978">
    <property type="entry name" value="WD40 repeat-like"/>
    <property type="match status" value="1"/>
</dbReference>
<evidence type="ECO:0000256" key="4">
    <source>
        <dbReference type="PROSITE-ProRule" id="PRU00221"/>
    </source>
</evidence>
<evidence type="ECO:0000313" key="5">
    <source>
        <dbReference type="EMBL" id="RDX63307.1"/>
    </source>
</evidence>
<organism evidence="5 6">
    <name type="scientific">Mucuna pruriens</name>
    <name type="common">Velvet bean</name>
    <name type="synonym">Dolichos pruriens</name>
    <dbReference type="NCBI Taxonomy" id="157652"/>
    <lineage>
        <taxon>Eukaryota</taxon>
        <taxon>Viridiplantae</taxon>
        <taxon>Streptophyta</taxon>
        <taxon>Embryophyta</taxon>
        <taxon>Tracheophyta</taxon>
        <taxon>Spermatophyta</taxon>
        <taxon>Magnoliopsida</taxon>
        <taxon>eudicotyledons</taxon>
        <taxon>Gunneridae</taxon>
        <taxon>Pentapetalae</taxon>
        <taxon>rosids</taxon>
        <taxon>fabids</taxon>
        <taxon>Fabales</taxon>
        <taxon>Fabaceae</taxon>
        <taxon>Papilionoideae</taxon>
        <taxon>50 kb inversion clade</taxon>
        <taxon>NPAAA clade</taxon>
        <taxon>indigoferoid/millettioid clade</taxon>
        <taxon>Phaseoleae</taxon>
        <taxon>Mucuna</taxon>
    </lineage>
</organism>
<dbReference type="Gene3D" id="2.130.10.10">
    <property type="entry name" value="YVTN repeat-like/Quinoprotein amine dehydrogenase"/>
    <property type="match status" value="2"/>
</dbReference>
<dbReference type="STRING" id="157652.A0A371EB90"/>
<name>A0A371EB90_MUCPR</name>
<dbReference type="InterPro" id="IPR036322">
    <property type="entry name" value="WD40_repeat_dom_sf"/>
</dbReference>
<dbReference type="Proteomes" id="UP000257109">
    <property type="component" value="Unassembled WGS sequence"/>
</dbReference>
<dbReference type="PROSITE" id="PS00678">
    <property type="entry name" value="WD_REPEATS_1"/>
    <property type="match status" value="1"/>
</dbReference>
<dbReference type="PANTHER" id="PTHR44675:SF1">
    <property type="entry name" value="P21-ACTIVATED PROTEIN KINASE-INTERACTING PROTEIN 1"/>
    <property type="match status" value="1"/>
</dbReference>
<dbReference type="PRINTS" id="PR00320">
    <property type="entry name" value="GPROTEINBRPT"/>
</dbReference>
<feature type="repeat" description="WD" evidence="4">
    <location>
        <begin position="28"/>
        <end position="67"/>
    </location>
</feature>
<feature type="repeat" description="WD" evidence="4">
    <location>
        <begin position="268"/>
        <end position="284"/>
    </location>
</feature>
<dbReference type="Pfam" id="PF00400">
    <property type="entry name" value="WD40"/>
    <property type="match status" value="2"/>
</dbReference>
<dbReference type="GO" id="GO:0042254">
    <property type="term" value="P:ribosome biogenesis"/>
    <property type="evidence" value="ECO:0007669"/>
    <property type="project" value="UniProtKB-KW"/>
</dbReference>
<dbReference type="PROSITE" id="PS50082">
    <property type="entry name" value="WD_REPEATS_2"/>
    <property type="match status" value="2"/>
</dbReference>
<sequence>MSLVAGSYDKFIWGFTLRHQSLALLFSYPSHLSPIKTVALSGSVVASGGDDDIIQLYDLSASSSVGSLYHHSATVTALSFYTPPRLPFPRNLVSVDTAGSLSISFFDGDSFVHLKSFSVHRKAINDLAVHPSGEHALTVAADKCLNVVDLVRGRRSCRCPLGKEASLVKFNAAGDRFFVAAEEKVSVHEWNEDARLLLQLECPKRVLCAAPARNGLLYTGGEDRNITAWDINSGKVAYCLEEAHTTRVKGIAMLTDNDGATGDDDPYLVASASSDGIIRVWDVRMTAREKPLAEYNTHSRLTCLAGTCLKCKLRGTLSQEDQYVIFYKNGALSKDNDPRLERVNQSIVKVGRGQVRIVTRHTTTKLVSPSTHNELPKRGQAKALLNLCSLKW</sequence>
<protein>
    <submittedName>
        <fullName evidence="5">P21-activated protein kinase-interacting protein 1-like protein</fullName>
    </submittedName>
</protein>